<feature type="domain" description="EF-hand" evidence="2">
    <location>
        <begin position="98"/>
        <end position="129"/>
    </location>
</feature>
<protein>
    <recommendedName>
        <fullName evidence="2">EF-hand domain-containing protein</fullName>
    </recommendedName>
</protein>
<comment type="caution">
    <text evidence="3">The sequence shown here is derived from an EMBL/GenBank/DDBJ whole genome shotgun (WGS) entry which is preliminary data.</text>
</comment>
<dbReference type="Proteomes" id="UP000224567">
    <property type="component" value="Unassembled WGS sequence"/>
</dbReference>
<dbReference type="SMART" id="SM00054">
    <property type="entry name" value="EFh"/>
    <property type="match status" value="2"/>
</dbReference>
<dbReference type="GO" id="GO:0005509">
    <property type="term" value="F:calcium ion binding"/>
    <property type="evidence" value="ECO:0007669"/>
    <property type="project" value="InterPro"/>
</dbReference>
<dbReference type="SUPFAM" id="SSF47473">
    <property type="entry name" value="EF-hand"/>
    <property type="match status" value="1"/>
</dbReference>
<reference evidence="4" key="2">
    <citation type="journal article" date="2017" name="J. Anim. Genet.">
        <title>Multiple reference genome sequences of hot pepper reveal the massive evolution of plant disease resistance genes by retroduplication.</title>
        <authorList>
            <person name="Kim S."/>
            <person name="Park J."/>
            <person name="Yeom S.-I."/>
            <person name="Kim Y.-M."/>
            <person name="Seo E."/>
            <person name="Kim K.-T."/>
            <person name="Kim M.-S."/>
            <person name="Lee J.M."/>
            <person name="Cheong K."/>
            <person name="Shin H.-S."/>
            <person name="Kim S.-B."/>
            <person name="Han K."/>
            <person name="Lee J."/>
            <person name="Park M."/>
            <person name="Lee H.-A."/>
            <person name="Lee H.-Y."/>
            <person name="Lee Y."/>
            <person name="Oh S."/>
            <person name="Lee J.H."/>
            <person name="Choi E."/>
            <person name="Choi E."/>
            <person name="Lee S.E."/>
            <person name="Jeon J."/>
            <person name="Kim H."/>
            <person name="Choi G."/>
            <person name="Song H."/>
            <person name="Lee J."/>
            <person name="Lee S.-C."/>
            <person name="Kwon J.-K."/>
            <person name="Lee H.-Y."/>
            <person name="Koo N."/>
            <person name="Hong Y."/>
            <person name="Kim R.W."/>
            <person name="Kang W.-H."/>
            <person name="Huh J.H."/>
            <person name="Kang B.-C."/>
            <person name="Yang T.-J."/>
            <person name="Lee Y.-H."/>
            <person name="Bennetzen J.L."/>
            <person name="Choi D."/>
        </authorList>
    </citation>
    <scope>NUCLEOTIDE SEQUENCE [LARGE SCALE GENOMIC DNA]</scope>
    <source>
        <strain evidence="4">cv. PBC81</strain>
    </source>
</reference>
<dbReference type="EMBL" id="MLFT02000002">
    <property type="protein sequence ID" value="PHT55072.1"/>
    <property type="molecule type" value="Genomic_DNA"/>
</dbReference>
<dbReference type="OrthoDB" id="26525at2759"/>
<accession>A0A2G2XC39</accession>
<evidence type="ECO:0000313" key="3">
    <source>
        <dbReference type="EMBL" id="PHT55072.1"/>
    </source>
</evidence>
<dbReference type="STRING" id="33114.A0A2G2XC39"/>
<evidence type="ECO:0000256" key="1">
    <source>
        <dbReference type="ARBA" id="ARBA00022837"/>
    </source>
</evidence>
<sequence length="134" mass="15794">MNQYLCKETNSTCPYLSSLTLSGHYIYEVILVYTCSSRERVEKKEMPWLVNKDASIPLTEEQLEKILNRYDKNGDGKLSKQELKLAFKEMGLHFCGWKVRRAFHHADDDRDGYINKKEMIELVKYSSKWGIKSY</sequence>
<proteinExistence type="predicted"/>
<name>A0A2G2XC39_CAPBA</name>
<evidence type="ECO:0000313" key="4">
    <source>
        <dbReference type="Proteomes" id="UP000224567"/>
    </source>
</evidence>
<gene>
    <name evidence="3" type="ORF">CQW23_03558</name>
</gene>
<dbReference type="Gene3D" id="1.10.238.10">
    <property type="entry name" value="EF-hand"/>
    <property type="match status" value="1"/>
</dbReference>
<dbReference type="InterPro" id="IPR002048">
    <property type="entry name" value="EF_hand_dom"/>
</dbReference>
<dbReference type="AlphaFoldDB" id="A0A2G2XC39"/>
<dbReference type="InterPro" id="IPR018247">
    <property type="entry name" value="EF_Hand_1_Ca_BS"/>
</dbReference>
<feature type="domain" description="EF-hand" evidence="2">
    <location>
        <begin position="58"/>
        <end position="93"/>
    </location>
</feature>
<keyword evidence="4" id="KW-1185">Reference proteome</keyword>
<dbReference type="CDD" id="cd00051">
    <property type="entry name" value="EFh"/>
    <property type="match status" value="1"/>
</dbReference>
<dbReference type="PROSITE" id="PS00018">
    <property type="entry name" value="EF_HAND_1"/>
    <property type="match status" value="2"/>
</dbReference>
<dbReference type="InterPro" id="IPR011992">
    <property type="entry name" value="EF-hand-dom_pair"/>
</dbReference>
<dbReference type="PROSITE" id="PS50222">
    <property type="entry name" value="EF_HAND_2"/>
    <property type="match status" value="2"/>
</dbReference>
<reference evidence="3 4" key="1">
    <citation type="journal article" date="2017" name="Genome Biol.">
        <title>New reference genome sequences of hot pepper reveal the massive evolution of plant disease-resistance genes by retroduplication.</title>
        <authorList>
            <person name="Kim S."/>
            <person name="Park J."/>
            <person name="Yeom S.I."/>
            <person name="Kim Y.M."/>
            <person name="Seo E."/>
            <person name="Kim K.T."/>
            <person name="Kim M.S."/>
            <person name="Lee J.M."/>
            <person name="Cheong K."/>
            <person name="Shin H.S."/>
            <person name="Kim S.B."/>
            <person name="Han K."/>
            <person name="Lee J."/>
            <person name="Park M."/>
            <person name="Lee H.A."/>
            <person name="Lee H.Y."/>
            <person name="Lee Y."/>
            <person name="Oh S."/>
            <person name="Lee J.H."/>
            <person name="Choi E."/>
            <person name="Choi E."/>
            <person name="Lee S.E."/>
            <person name="Jeon J."/>
            <person name="Kim H."/>
            <person name="Choi G."/>
            <person name="Song H."/>
            <person name="Lee J."/>
            <person name="Lee S.C."/>
            <person name="Kwon J.K."/>
            <person name="Lee H.Y."/>
            <person name="Koo N."/>
            <person name="Hong Y."/>
            <person name="Kim R.W."/>
            <person name="Kang W.H."/>
            <person name="Huh J.H."/>
            <person name="Kang B.C."/>
            <person name="Yang T.J."/>
            <person name="Lee Y.H."/>
            <person name="Bennetzen J.L."/>
            <person name="Choi D."/>
        </authorList>
    </citation>
    <scope>NUCLEOTIDE SEQUENCE [LARGE SCALE GENOMIC DNA]</scope>
    <source>
        <strain evidence="4">cv. PBC81</strain>
    </source>
</reference>
<dbReference type="Pfam" id="PF00036">
    <property type="entry name" value="EF-hand_1"/>
    <property type="match status" value="2"/>
</dbReference>
<organism evidence="3 4">
    <name type="scientific">Capsicum baccatum</name>
    <name type="common">Peruvian pepper</name>
    <dbReference type="NCBI Taxonomy" id="33114"/>
    <lineage>
        <taxon>Eukaryota</taxon>
        <taxon>Viridiplantae</taxon>
        <taxon>Streptophyta</taxon>
        <taxon>Embryophyta</taxon>
        <taxon>Tracheophyta</taxon>
        <taxon>Spermatophyta</taxon>
        <taxon>Magnoliopsida</taxon>
        <taxon>eudicotyledons</taxon>
        <taxon>Gunneridae</taxon>
        <taxon>Pentapetalae</taxon>
        <taxon>asterids</taxon>
        <taxon>lamiids</taxon>
        <taxon>Solanales</taxon>
        <taxon>Solanaceae</taxon>
        <taxon>Solanoideae</taxon>
        <taxon>Capsiceae</taxon>
        <taxon>Capsicum</taxon>
    </lineage>
</organism>
<keyword evidence="1" id="KW-0106">Calcium</keyword>
<evidence type="ECO:0000259" key="2">
    <source>
        <dbReference type="PROSITE" id="PS50222"/>
    </source>
</evidence>